<evidence type="ECO:0000256" key="4">
    <source>
        <dbReference type="ARBA" id="ARBA00022989"/>
    </source>
</evidence>
<dbReference type="InterPro" id="IPR004477">
    <property type="entry name" value="ComEC_N"/>
</dbReference>
<feature type="transmembrane region" description="Helical" evidence="6">
    <location>
        <begin position="32"/>
        <end position="54"/>
    </location>
</feature>
<dbReference type="EMBL" id="UGTJ01000001">
    <property type="protein sequence ID" value="SUB79406.1"/>
    <property type="molecule type" value="Genomic_DNA"/>
</dbReference>
<gene>
    <name evidence="8" type="ORF">NCTC13063_00671</name>
</gene>
<feature type="transmembrane region" description="Helical" evidence="6">
    <location>
        <begin position="368"/>
        <end position="385"/>
    </location>
</feature>
<name>A0AAQ1UK99_9BACT</name>
<feature type="transmembrane region" description="Helical" evidence="6">
    <location>
        <begin position="78"/>
        <end position="97"/>
    </location>
</feature>
<evidence type="ECO:0000313" key="8">
    <source>
        <dbReference type="EMBL" id="SUB79406.1"/>
    </source>
</evidence>
<organism evidence="8 9">
    <name type="scientific">Segatella buccae</name>
    <dbReference type="NCBI Taxonomy" id="28126"/>
    <lineage>
        <taxon>Bacteria</taxon>
        <taxon>Pseudomonadati</taxon>
        <taxon>Bacteroidota</taxon>
        <taxon>Bacteroidia</taxon>
        <taxon>Bacteroidales</taxon>
        <taxon>Prevotellaceae</taxon>
        <taxon>Segatella</taxon>
    </lineage>
</organism>
<keyword evidence="5 6" id="KW-0472">Membrane</keyword>
<evidence type="ECO:0000259" key="7">
    <source>
        <dbReference type="Pfam" id="PF03772"/>
    </source>
</evidence>
<keyword evidence="4 6" id="KW-1133">Transmembrane helix</keyword>
<feature type="transmembrane region" description="Helical" evidence="6">
    <location>
        <begin position="272"/>
        <end position="291"/>
    </location>
</feature>
<proteinExistence type="predicted"/>
<reference evidence="8 9" key="1">
    <citation type="submission" date="2018-06" db="EMBL/GenBank/DDBJ databases">
        <authorList>
            <consortium name="Pathogen Informatics"/>
            <person name="Doyle S."/>
        </authorList>
    </citation>
    <scope>NUCLEOTIDE SEQUENCE [LARGE SCALE GENOMIC DNA]</scope>
    <source>
        <strain evidence="8 9">NCTC13063</strain>
    </source>
</reference>
<feature type="transmembrane region" description="Helical" evidence="6">
    <location>
        <begin position="494"/>
        <end position="511"/>
    </location>
</feature>
<sequence length="523" mass="58008">MSVADHIRLNPFVGIALPFVCGLLLGDSVTGYPFLWTFVVAATTCVALSFFLTFPPKLPNFLSRFSFSHSSRMLESRMLHGILIYLAVFFVGAWYGLLVNRPLPLPRPQSYEAVVTSTPVVHGKVVMFDLVISDGPNAGAKIKASLLRDTLTHRWEQLRVGDGLRAFSTFSKPWSRPTEGHFDYARWMRIHDYAGMTFILPDDWQKAKVSLLRLSSVERSFIAALRFRSRLLSGLSANGQSGAVLAAMTLGDKAGLSKATKNDFTVSGASHILALSGLHVGIIYMFFMFVCSPFQRKLSMLFTLVTIWAYVFVVGMSPSVVRAATMLTLCSVASLLGGSRMSLNVLALAAVIMLAFNPNNLFDVGFQLSFVAVLGIKLFYLPFAHSFHFRWWLPDRILRLCAISISAQLATMPLTLYYFGRFSSYFLLTNVVVIPLATLLIYGVVLLMFLSPFPPVFQVVREALLLLAEKMVGAVSWIASLPGASIGDIHFNRVQVVLLYVAMLSLLLAIGRIRRVSVRTWEC</sequence>
<evidence type="ECO:0000256" key="1">
    <source>
        <dbReference type="ARBA" id="ARBA00004651"/>
    </source>
</evidence>
<dbReference type="Pfam" id="PF03772">
    <property type="entry name" value="Competence"/>
    <property type="match status" value="1"/>
</dbReference>
<evidence type="ECO:0000256" key="5">
    <source>
        <dbReference type="ARBA" id="ARBA00023136"/>
    </source>
</evidence>
<dbReference type="GO" id="GO:0005886">
    <property type="term" value="C:plasma membrane"/>
    <property type="evidence" value="ECO:0007669"/>
    <property type="project" value="UniProtKB-SubCell"/>
</dbReference>
<accession>A0AAQ1UK99</accession>
<dbReference type="InterPro" id="IPR052159">
    <property type="entry name" value="Competence_DNA_uptake"/>
</dbReference>
<comment type="caution">
    <text evidence="8">The sequence shown here is derived from an EMBL/GenBank/DDBJ whole genome shotgun (WGS) entry which is preliminary data.</text>
</comment>
<feature type="transmembrane region" description="Helical" evidence="6">
    <location>
        <begin position="298"/>
        <end position="314"/>
    </location>
</feature>
<feature type="transmembrane region" description="Helical" evidence="6">
    <location>
        <begin position="397"/>
        <end position="419"/>
    </location>
</feature>
<comment type="subcellular location">
    <subcellularLocation>
        <location evidence="1">Cell membrane</location>
        <topology evidence="1">Multi-pass membrane protein</topology>
    </subcellularLocation>
</comment>
<evidence type="ECO:0000256" key="2">
    <source>
        <dbReference type="ARBA" id="ARBA00022475"/>
    </source>
</evidence>
<dbReference type="PANTHER" id="PTHR30619:SF1">
    <property type="entry name" value="RECOMBINATION PROTEIN 2"/>
    <property type="match status" value="1"/>
</dbReference>
<feature type="transmembrane region" description="Helical" evidence="6">
    <location>
        <begin position="7"/>
        <end position="26"/>
    </location>
</feature>
<dbReference type="PANTHER" id="PTHR30619">
    <property type="entry name" value="DNA INTERNALIZATION/COMPETENCE PROTEIN COMEC/REC2"/>
    <property type="match status" value="1"/>
</dbReference>
<feature type="transmembrane region" description="Helical" evidence="6">
    <location>
        <begin position="425"/>
        <end position="451"/>
    </location>
</feature>
<keyword evidence="3 6" id="KW-0812">Transmembrane</keyword>
<evidence type="ECO:0000256" key="3">
    <source>
        <dbReference type="ARBA" id="ARBA00022692"/>
    </source>
</evidence>
<protein>
    <submittedName>
        <fullName evidence="8">ComEC family competence protein</fullName>
    </submittedName>
</protein>
<feature type="transmembrane region" description="Helical" evidence="6">
    <location>
        <begin position="345"/>
        <end position="362"/>
    </location>
</feature>
<dbReference type="NCBIfam" id="TIGR00360">
    <property type="entry name" value="ComEC_N-term"/>
    <property type="match status" value="1"/>
</dbReference>
<dbReference type="Proteomes" id="UP000255283">
    <property type="component" value="Unassembled WGS sequence"/>
</dbReference>
<keyword evidence="2" id="KW-1003">Cell membrane</keyword>
<dbReference type="AlphaFoldDB" id="A0AAQ1UK99"/>
<evidence type="ECO:0000313" key="9">
    <source>
        <dbReference type="Proteomes" id="UP000255283"/>
    </source>
</evidence>
<evidence type="ECO:0000256" key="6">
    <source>
        <dbReference type="SAM" id="Phobius"/>
    </source>
</evidence>
<feature type="domain" description="ComEC/Rec2-related protein" evidence="7">
    <location>
        <begin position="248"/>
        <end position="511"/>
    </location>
</feature>